<dbReference type="AlphaFoldDB" id="A0A7R9AB00"/>
<feature type="transmembrane region" description="Helical" evidence="7">
    <location>
        <begin position="287"/>
        <end position="311"/>
    </location>
</feature>
<dbReference type="PANTHER" id="PTHR11923:SF51">
    <property type="entry name" value="LYSOSOME MEMBRANE PROTEIN 2"/>
    <property type="match status" value="1"/>
</dbReference>
<evidence type="ECO:0000256" key="4">
    <source>
        <dbReference type="ARBA" id="ARBA00022989"/>
    </source>
</evidence>
<sequence>MMSMVRLLEELDNFFINALMEVIIETVETTDDGKPLLRKSVGELLIKGYEMTFIEILKEFLLENLPLSEDYIDDTISGLLPPEMASGIFGYYRFNNTNDGIYLVGTGRNGPEDFGDIKLWRGLPYHEKQPWGSDECNMINGTDGMIYRPFVDENSVLYAFIWEMCRSGYFTYEKKVEFRGIPALRFVVGPDVLGDPDVYPENQCFCVNGECLKAGVLDLTSCTGVSLVASMPHFYLGAEEYYNKSVLEGLEPREEWHQTFIDIEPSAALTKELADEFHNRIILPQEVLAIGSWTAVGVGLLPVVVVGAITVREYRRRGFRPY</sequence>
<evidence type="ECO:0000256" key="6">
    <source>
        <dbReference type="ARBA" id="ARBA00023180"/>
    </source>
</evidence>
<gene>
    <name evidence="8" type="ORF">DSTB1V02_LOCUS10479</name>
</gene>
<evidence type="ECO:0000313" key="9">
    <source>
        <dbReference type="Proteomes" id="UP000677054"/>
    </source>
</evidence>
<accession>A0A7R9AB00</accession>
<proteinExistence type="inferred from homology"/>
<dbReference type="EMBL" id="LR902541">
    <property type="protein sequence ID" value="CAD7250710.1"/>
    <property type="molecule type" value="Genomic_DNA"/>
</dbReference>
<dbReference type="GO" id="GO:0005737">
    <property type="term" value="C:cytoplasm"/>
    <property type="evidence" value="ECO:0007669"/>
    <property type="project" value="TreeGrafter"/>
</dbReference>
<dbReference type="PRINTS" id="PR01609">
    <property type="entry name" value="CD36FAMILY"/>
</dbReference>
<keyword evidence="9" id="KW-1185">Reference proteome</keyword>
<evidence type="ECO:0000256" key="3">
    <source>
        <dbReference type="ARBA" id="ARBA00022692"/>
    </source>
</evidence>
<keyword evidence="4 7" id="KW-1133">Transmembrane helix</keyword>
<dbReference type="Pfam" id="PF01130">
    <property type="entry name" value="CD36"/>
    <property type="match status" value="1"/>
</dbReference>
<evidence type="ECO:0000256" key="1">
    <source>
        <dbReference type="ARBA" id="ARBA00004370"/>
    </source>
</evidence>
<comment type="subcellular location">
    <subcellularLocation>
        <location evidence="1">Membrane</location>
    </subcellularLocation>
</comment>
<evidence type="ECO:0000256" key="7">
    <source>
        <dbReference type="SAM" id="Phobius"/>
    </source>
</evidence>
<dbReference type="PANTHER" id="PTHR11923">
    <property type="entry name" value="SCAVENGER RECEPTOR CLASS B TYPE-1 SR-B1"/>
    <property type="match status" value="1"/>
</dbReference>
<keyword evidence="3 7" id="KW-0812">Transmembrane</keyword>
<protein>
    <submittedName>
        <fullName evidence="8">Uncharacterized protein</fullName>
    </submittedName>
</protein>
<reference evidence="8" key="1">
    <citation type="submission" date="2020-11" db="EMBL/GenBank/DDBJ databases">
        <authorList>
            <person name="Tran Van P."/>
        </authorList>
    </citation>
    <scope>NUCLEOTIDE SEQUENCE</scope>
</reference>
<dbReference type="EMBL" id="CAJPEV010003024">
    <property type="protein sequence ID" value="CAG0898702.1"/>
    <property type="molecule type" value="Genomic_DNA"/>
</dbReference>
<dbReference type="OrthoDB" id="18585at2759"/>
<dbReference type="InterPro" id="IPR002159">
    <property type="entry name" value="CD36_fam"/>
</dbReference>
<organism evidence="8">
    <name type="scientific">Darwinula stevensoni</name>
    <dbReference type="NCBI Taxonomy" id="69355"/>
    <lineage>
        <taxon>Eukaryota</taxon>
        <taxon>Metazoa</taxon>
        <taxon>Ecdysozoa</taxon>
        <taxon>Arthropoda</taxon>
        <taxon>Crustacea</taxon>
        <taxon>Oligostraca</taxon>
        <taxon>Ostracoda</taxon>
        <taxon>Podocopa</taxon>
        <taxon>Podocopida</taxon>
        <taxon>Darwinulocopina</taxon>
        <taxon>Darwinuloidea</taxon>
        <taxon>Darwinulidae</taxon>
        <taxon>Darwinula</taxon>
    </lineage>
</organism>
<keyword evidence="5 7" id="KW-0472">Membrane</keyword>
<dbReference type="GO" id="GO:0005044">
    <property type="term" value="F:scavenger receptor activity"/>
    <property type="evidence" value="ECO:0007669"/>
    <property type="project" value="TreeGrafter"/>
</dbReference>
<evidence type="ECO:0000256" key="2">
    <source>
        <dbReference type="ARBA" id="ARBA00010532"/>
    </source>
</evidence>
<keyword evidence="6" id="KW-0325">Glycoprotein</keyword>
<evidence type="ECO:0000313" key="8">
    <source>
        <dbReference type="EMBL" id="CAD7250710.1"/>
    </source>
</evidence>
<dbReference type="GO" id="GO:0016020">
    <property type="term" value="C:membrane"/>
    <property type="evidence" value="ECO:0007669"/>
    <property type="project" value="UniProtKB-SubCell"/>
</dbReference>
<evidence type="ECO:0000256" key="5">
    <source>
        <dbReference type="ARBA" id="ARBA00023136"/>
    </source>
</evidence>
<dbReference type="Proteomes" id="UP000677054">
    <property type="component" value="Unassembled WGS sequence"/>
</dbReference>
<comment type="similarity">
    <text evidence="2">Belongs to the CD36 family.</text>
</comment>
<name>A0A7R9AB00_9CRUS</name>